<organism evidence="2 3">
    <name type="scientific">Paramecium pentaurelia</name>
    <dbReference type="NCBI Taxonomy" id="43138"/>
    <lineage>
        <taxon>Eukaryota</taxon>
        <taxon>Sar</taxon>
        <taxon>Alveolata</taxon>
        <taxon>Ciliophora</taxon>
        <taxon>Intramacronucleata</taxon>
        <taxon>Oligohymenophorea</taxon>
        <taxon>Peniculida</taxon>
        <taxon>Parameciidae</taxon>
        <taxon>Paramecium</taxon>
    </lineage>
</organism>
<protein>
    <submittedName>
        <fullName evidence="2">Uncharacterized protein</fullName>
    </submittedName>
</protein>
<comment type="caution">
    <text evidence="2">The sequence shown here is derived from an EMBL/GenBank/DDBJ whole genome shotgun (WGS) entry which is preliminary data.</text>
</comment>
<name>A0A8S1WZA2_9CILI</name>
<keyword evidence="1" id="KW-0175">Coiled coil</keyword>
<keyword evidence="3" id="KW-1185">Reference proteome</keyword>
<dbReference type="EMBL" id="CAJJDO010000098">
    <property type="protein sequence ID" value="CAD8191286.1"/>
    <property type="molecule type" value="Genomic_DNA"/>
</dbReference>
<evidence type="ECO:0000256" key="1">
    <source>
        <dbReference type="SAM" id="Coils"/>
    </source>
</evidence>
<feature type="coiled-coil region" evidence="1">
    <location>
        <begin position="820"/>
        <end position="847"/>
    </location>
</feature>
<reference evidence="2" key="1">
    <citation type="submission" date="2021-01" db="EMBL/GenBank/DDBJ databases">
        <authorList>
            <consortium name="Genoscope - CEA"/>
            <person name="William W."/>
        </authorList>
    </citation>
    <scope>NUCLEOTIDE SEQUENCE</scope>
</reference>
<feature type="coiled-coil region" evidence="1">
    <location>
        <begin position="531"/>
        <end position="558"/>
    </location>
</feature>
<feature type="coiled-coil region" evidence="1">
    <location>
        <begin position="700"/>
        <end position="727"/>
    </location>
</feature>
<sequence>MSSQNKQLLFFNGQQIEILEKINEIGKIKLYSGILKTLEKKILVIEINLNFQHKHQISLFVNDQDHYEYYKEKLQFTFLKTQNDCIFQLDQHQIYFWNQYFQQYEFKLLPFGQKERLFYKYCRQKIKQKTYDLCLFSRDHLGNIQFKGINQQLFIHNNFNNQLHLYTIQEQMQFDIQQVKDFGNLYFQILTDIDYQQLNQMTLEQRIHLILNSPLYEWQKQQIINLINPLFVQELTKQHLLNLLKENHSDMKNYFNQQSNQQIEISYQYTLEQQQIQSQLNYLYYHINQNNEVIYQEYQYLKKINTQFQKFINTNLIQQTFSNEIQDIFKQQLDELKRLSYQFNFNLKKTLCENLILKHKKLQKKLDTFYQPTQFLGQFGTLQIILYSKLQHQNKMIQQNLELQINSKNFNDVLSILQFNQSYNKLNQISQDIKLEFKSYQSQLVTQLLQIKQLLESNLKRIQTKFQGVNLQYLMMVATEDESDQTSFIPTILERQQFLNKIILDIKNENPDVIDKQNSNKVDILSTSQKYQELEYKIRNLNEVLEEKYLEVLQLEEKLKMRRINFVNEIRQKIQQQLELLKYEFNTQFQSIKLFLINFSKNQNLINNQEFIQNEIRIQQIIQNQIYRFSLIEELLQQYNQTKKQYFHSISKKIEKERIYIQILVNQELKILNEILNKSYDSQDNQLKQEILEFEFIILKTQYSNVINQLQQEIQNIKQKFTSLEVEFQEQLLLLNKIEILCQENKELIHHYKYINKKLDHILRKLNDKFEENKKRFYQFFNFLQDAKVKINLQQDQERLCLEIKQKIIEIQQYFEIIQNQNIEKSKEDKRIEYQKLRNMIELIQKEVIIKGNQTDFNSTGYYQQLTLIILSKFYHLSRFYQRLMQSNVLINNQSIQIQDLELINSYKDMYTQLETQVDYYKKLVIENGGQVFQIDNLQDKLEELEKQIEQMTNYLLKVIQCYIQQHLNKSLSSIKTIDQIQKFTNYFEFSNFLPIQLINQNR</sequence>
<accession>A0A8S1WZA2</accession>
<dbReference type="OrthoDB" id="309188at2759"/>
<proteinExistence type="predicted"/>
<evidence type="ECO:0000313" key="2">
    <source>
        <dbReference type="EMBL" id="CAD8191286.1"/>
    </source>
</evidence>
<evidence type="ECO:0000313" key="3">
    <source>
        <dbReference type="Proteomes" id="UP000689195"/>
    </source>
</evidence>
<gene>
    <name evidence="2" type="ORF">PPENT_87.1.T0980175</name>
</gene>
<dbReference type="Proteomes" id="UP000689195">
    <property type="component" value="Unassembled WGS sequence"/>
</dbReference>
<dbReference type="AlphaFoldDB" id="A0A8S1WZA2"/>
<feature type="coiled-coil region" evidence="1">
    <location>
        <begin position="928"/>
        <end position="958"/>
    </location>
</feature>